<keyword evidence="2" id="KW-0732">Signal</keyword>
<evidence type="ECO:0000313" key="9">
    <source>
        <dbReference type="EMBL" id="KAL2076977.1"/>
    </source>
</evidence>
<dbReference type="InterPro" id="IPR003599">
    <property type="entry name" value="Ig_sub"/>
</dbReference>
<evidence type="ECO:0000256" key="6">
    <source>
        <dbReference type="ARBA" id="ARBA00023319"/>
    </source>
</evidence>
<dbReference type="Proteomes" id="UP001591681">
    <property type="component" value="Unassembled WGS sequence"/>
</dbReference>
<dbReference type="PRINTS" id="PR01536">
    <property type="entry name" value="INTRLKN1R12F"/>
</dbReference>
<comment type="similarity">
    <text evidence="1">Belongs to the interleukin-1 receptor family.</text>
</comment>
<dbReference type="InterPro" id="IPR036179">
    <property type="entry name" value="Ig-like_dom_sf"/>
</dbReference>
<dbReference type="AlphaFoldDB" id="A0ABD1IQ77"/>
<reference evidence="9 10" key="1">
    <citation type="submission" date="2024-09" db="EMBL/GenBank/DDBJ databases">
        <title>A chromosome-level genome assembly of Gray's grenadier anchovy, Coilia grayii.</title>
        <authorList>
            <person name="Fu Z."/>
        </authorList>
    </citation>
    <scope>NUCLEOTIDE SEQUENCE [LARGE SCALE GENOMIC DNA]</scope>
    <source>
        <strain evidence="9">G4</strain>
        <tissue evidence="9">Muscle</tissue>
    </source>
</reference>
<proteinExistence type="inferred from homology"/>
<evidence type="ECO:0000259" key="8">
    <source>
        <dbReference type="PROSITE" id="PS50835"/>
    </source>
</evidence>
<keyword evidence="4" id="KW-1015">Disulfide bond</keyword>
<dbReference type="Gene3D" id="2.60.40.10">
    <property type="entry name" value="Immunoglobulins"/>
    <property type="match status" value="3"/>
</dbReference>
<sequence length="490" mass="54754">MPPLLRLLCPPYAVTNDQHATPYYGYYATPYYGYYAVTEACICCPVMRRAGGFLGLKHCQTFMWTKRVAPVSGGYDEEYAECEEVDRVPARVGEAVCVCVLHQACGRCLDAPPDPTHTWTRHGPPLTHTHTHTHTQRIHTHGTALLFLPLTHNDSGLYYYSTHRPGEKYQCVEVIAKNVPLGHPDILYYMAPLQPPNLIISCAPEAFYLCQGRGHITWYKDSQLLPGQSGKDLRLLDANQSDEGIYSCVCTWHHGNHTFNTSASKRLQLTAGVSVRHPPTIRYPLNGSTLTCCLGCPVNLTCRASCGINVTQHCKVTWDTQTHTRNHSQLLTWQQSGGECVFEAVLIISSVSHEDLHTHFRCEANNYIAWTSVIVTLQQEESLLWVVVCVCVCVLLMVLLVAVVVKRFAIDLALHLRPARTTEDQVEQVERSMRLSRRLLVVMTTAGSRGGQEEAPPLEEFDWQMGVHTALVQGSMSVIMVQAVPGAKRM</sequence>
<keyword evidence="6" id="KW-0393">Immunoglobulin domain</keyword>
<evidence type="ECO:0000256" key="4">
    <source>
        <dbReference type="ARBA" id="ARBA00023157"/>
    </source>
</evidence>
<protein>
    <recommendedName>
        <fullName evidence="8">Ig-like domain-containing protein</fullName>
    </recommendedName>
</protein>
<organism evidence="9 10">
    <name type="scientific">Coilia grayii</name>
    <name type="common">Gray's grenadier anchovy</name>
    <dbReference type="NCBI Taxonomy" id="363190"/>
    <lineage>
        <taxon>Eukaryota</taxon>
        <taxon>Metazoa</taxon>
        <taxon>Chordata</taxon>
        <taxon>Craniata</taxon>
        <taxon>Vertebrata</taxon>
        <taxon>Euteleostomi</taxon>
        <taxon>Actinopterygii</taxon>
        <taxon>Neopterygii</taxon>
        <taxon>Teleostei</taxon>
        <taxon>Clupei</taxon>
        <taxon>Clupeiformes</taxon>
        <taxon>Clupeoidei</taxon>
        <taxon>Engraulidae</taxon>
        <taxon>Coilinae</taxon>
        <taxon>Coilia</taxon>
    </lineage>
</organism>
<comment type="caution">
    <text evidence="9">The sequence shown here is derived from an EMBL/GenBank/DDBJ whole genome shotgun (WGS) entry which is preliminary data.</text>
</comment>
<keyword evidence="7" id="KW-1133">Transmembrane helix</keyword>
<evidence type="ECO:0000256" key="1">
    <source>
        <dbReference type="ARBA" id="ARBA00009752"/>
    </source>
</evidence>
<dbReference type="PANTHER" id="PTHR11890">
    <property type="entry name" value="INTERLEUKIN-1 RECEPTOR FAMILY MEMBER"/>
    <property type="match status" value="1"/>
</dbReference>
<keyword evidence="3" id="KW-0677">Repeat</keyword>
<gene>
    <name evidence="9" type="ORF">ACEWY4_027436</name>
</gene>
<feature type="domain" description="Ig-like" evidence="8">
    <location>
        <begin position="184"/>
        <end position="264"/>
    </location>
</feature>
<dbReference type="SMART" id="SM00409">
    <property type="entry name" value="IG"/>
    <property type="match status" value="3"/>
</dbReference>
<feature type="domain" description="Ig-like" evidence="8">
    <location>
        <begin position="278"/>
        <end position="378"/>
    </location>
</feature>
<keyword evidence="5" id="KW-0325">Glycoprotein</keyword>
<keyword evidence="10" id="KW-1185">Reference proteome</keyword>
<evidence type="ECO:0000256" key="5">
    <source>
        <dbReference type="ARBA" id="ARBA00023180"/>
    </source>
</evidence>
<dbReference type="InterPro" id="IPR007110">
    <property type="entry name" value="Ig-like_dom"/>
</dbReference>
<dbReference type="Gene3D" id="3.40.50.10140">
    <property type="entry name" value="Toll/interleukin-1 receptor homology (TIR) domain"/>
    <property type="match status" value="1"/>
</dbReference>
<dbReference type="InterPro" id="IPR004074">
    <property type="entry name" value="IL-1_rcpt_I/II-typ"/>
</dbReference>
<dbReference type="InterPro" id="IPR035897">
    <property type="entry name" value="Toll_tir_struct_dom_sf"/>
</dbReference>
<evidence type="ECO:0000256" key="7">
    <source>
        <dbReference type="SAM" id="Phobius"/>
    </source>
</evidence>
<keyword evidence="7" id="KW-0472">Membrane</keyword>
<dbReference type="PROSITE" id="PS50835">
    <property type="entry name" value="IG_LIKE"/>
    <property type="match status" value="2"/>
</dbReference>
<dbReference type="InterPro" id="IPR015621">
    <property type="entry name" value="IL-1_rcpt_fam"/>
</dbReference>
<dbReference type="PANTHER" id="PTHR11890:SF26">
    <property type="entry name" value="INTERLEUKIN-1 RECEPTOR TYPE 1"/>
    <property type="match status" value="1"/>
</dbReference>
<accession>A0ABD1IQ77</accession>
<evidence type="ECO:0000256" key="3">
    <source>
        <dbReference type="ARBA" id="ARBA00022737"/>
    </source>
</evidence>
<dbReference type="EMBL" id="JBHFQA010000030">
    <property type="protein sequence ID" value="KAL2076977.1"/>
    <property type="molecule type" value="Genomic_DNA"/>
</dbReference>
<dbReference type="SUPFAM" id="SSF48726">
    <property type="entry name" value="Immunoglobulin"/>
    <property type="match status" value="3"/>
</dbReference>
<evidence type="ECO:0000313" key="10">
    <source>
        <dbReference type="Proteomes" id="UP001591681"/>
    </source>
</evidence>
<dbReference type="InterPro" id="IPR013783">
    <property type="entry name" value="Ig-like_fold"/>
</dbReference>
<evidence type="ECO:0000256" key="2">
    <source>
        <dbReference type="ARBA" id="ARBA00022729"/>
    </source>
</evidence>
<feature type="transmembrane region" description="Helical" evidence="7">
    <location>
        <begin position="383"/>
        <end position="405"/>
    </location>
</feature>
<keyword evidence="7" id="KW-0812">Transmembrane</keyword>
<name>A0ABD1IQ77_9TELE</name>